<feature type="transmembrane region" description="Helical" evidence="11">
    <location>
        <begin position="67"/>
        <end position="86"/>
    </location>
</feature>
<feature type="transmembrane region" description="Helical" evidence="11">
    <location>
        <begin position="219"/>
        <end position="243"/>
    </location>
</feature>
<feature type="region of interest" description="Disordered" evidence="10">
    <location>
        <begin position="294"/>
        <end position="439"/>
    </location>
</feature>
<organism evidence="13 14">
    <name type="scientific">Phomopsis amygdali</name>
    <name type="common">Fusicoccum amygdali</name>
    <dbReference type="NCBI Taxonomy" id="1214568"/>
    <lineage>
        <taxon>Eukaryota</taxon>
        <taxon>Fungi</taxon>
        <taxon>Dikarya</taxon>
        <taxon>Ascomycota</taxon>
        <taxon>Pezizomycotina</taxon>
        <taxon>Sordariomycetes</taxon>
        <taxon>Sordariomycetidae</taxon>
        <taxon>Diaporthales</taxon>
        <taxon>Diaporthaceae</taxon>
        <taxon>Diaporthe</taxon>
    </lineage>
</organism>
<dbReference type="InterPro" id="IPR032816">
    <property type="entry name" value="VTT_dom"/>
</dbReference>
<evidence type="ECO:0000256" key="1">
    <source>
        <dbReference type="ARBA" id="ARBA00002978"/>
    </source>
</evidence>
<keyword evidence="6 11" id="KW-0812">Transmembrane</keyword>
<sequence>MGGRKDRSEDIEMGHQGMWNSTSSEASSNANDPKRKGTKTEADTTPDDLEPNYQPVNWKRVFLAPKYIPVWIILIIVGVLTAIITLKHDEVVAALRPFAEKVRNVPAGWLIFVAVLFIISFPPLFGHEVVALLAGVVYGLWIGFAVVSAGTFVGEIGTWFAFKKFLRRKAEKMERTNLTYGAMARLCRDGGFWIVFVIRFSIIPSHLSTAVFSTCDVKFWHFAVSTFLTLPKQLILVYLGVLLVQEQDGATVKNALFAVAGVVTVLAGVWIWFKMAKYKKQLLAEQAERNANKEAQRLGLTRNDSGYGAGAPGTNPHDEPMPPTAGMMRNNSVIYHSQPSTQSFSIPQTPQQQQQPPQGYAPYRPEPNRTYGTANAGGPHGPYGHYDEDSYYHNADNTGDVGMARSDYGPPSYSSPPSYPLRQVDSVENGRPAQGKDFI</sequence>
<evidence type="ECO:0000256" key="7">
    <source>
        <dbReference type="ARBA" id="ARBA00022989"/>
    </source>
</evidence>
<dbReference type="PANTHER" id="PTHR47549">
    <property type="entry name" value="GOLGI APPARATUS MEMBRANE PROTEIN TVP38-RELATED"/>
    <property type="match status" value="1"/>
</dbReference>
<comment type="similarity">
    <text evidence="3">Belongs to the TVP38/TMEM64 family.</text>
</comment>
<feature type="compositionally biased region" description="Basic and acidic residues" evidence="10">
    <location>
        <begin position="32"/>
        <end position="42"/>
    </location>
</feature>
<accession>A0AAD9W047</accession>
<dbReference type="AlphaFoldDB" id="A0AAD9W047"/>
<evidence type="ECO:0000256" key="11">
    <source>
        <dbReference type="SAM" id="Phobius"/>
    </source>
</evidence>
<protein>
    <recommendedName>
        <fullName evidence="4">Golgi apparatus membrane protein TVP38</fullName>
    </recommendedName>
    <alternativeName>
        <fullName evidence="5">Golgi apparatus membrane protein tvp38</fullName>
    </alternativeName>
</protein>
<comment type="caution">
    <text evidence="13">The sequence shown here is derived from an EMBL/GenBank/DDBJ whole genome shotgun (WGS) entry which is preliminary data.</text>
</comment>
<feature type="compositionally biased region" description="Low complexity" evidence="10">
    <location>
        <begin position="20"/>
        <end position="31"/>
    </location>
</feature>
<dbReference type="PANTHER" id="PTHR47549:SF2">
    <property type="entry name" value="GOLGI APPARATUS MEMBRANE PROTEIN TVP38"/>
    <property type="match status" value="1"/>
</dbReference>
<dbReference type="Pfam" id="PF09335">
    <property type="entry name" value="VTT_dom"/>
    <property type="match status" value="1"/>
</dbReference>
<feature type="compositionally biased region" description="Basic and acidic residues" evidence="10">
    <location>
        <begin position="1"/>
        <end position="13"/>
    </location>
</feature>
<feature type="transmembrane region" description="Helical" evidence="11">
    <location>
        <begin position="138"/>
        <end position="162"/>
    </location>
</feature>
<evidence type="ECO:0000256" key="5">
    <source>
        <dbReference type="ARBA" id="ARBA00020673"/>
    </source>
</evidence>
<evidence type="ECO:0000256" key="9">
    <source>
        <dbReference type="ARBA" id="ARBA00023136"/>
    </source>
</evidence>
<evidence type="ECO:0000259" key="12">
    <source>
        <dbReference type="Pfam" id="PF09335"/>
    </source>
</evidence>
<name>A0AAD9W047_PHOAM</name>
<feature type="compositionally biased region" description="Low complexity" evidence="10">
    <location>
        <begin position="337"/>
        <end position="358"/>
    </location>
</feature>
<dbReference type="Proteomes" id="UP001265746">
    <property type="component" value="Unassembled WGS sequence"/>
</dbReference>
<evidence type="ECO:0000256" key="8">
    <source>
        <dbReference type="ARBA" id="ARBA00023034"/>
    </source>
</evidence>
<feature type="transmembrane region" description="Helical" evidence="11">
    <location>
        <begin position="192"/>
        <end position="213"/>
    </location>
</feature>
<comment type="subcellular location">
    <subcellularLocation>
        <location evidence="2">Golgi apparatus membrane</location>
        <topology evidence="2">Multi-pass membrane protein</topology>
    </subcellularLocation>
</comment>
<feature type="transmembrane region" description="Helical" evidence="11">
    <location>
        <begin position="255"/>
        <end position="273"/>
    </location>
</feature>
<feature type="transmembrane region" description="Helical" evidence="11">
    <location>
        <begin position="107"/>
        <end position="126"/>
    </location>
</feature>
<evidence type="ECO:0000313" key="13">
    <source>
        <dbReference type="EMBL" id="KAK2602283.1"/>
    </source>
</evidence>
<keyword evidence="8" id="KW-0333">Golgi apparatus</keyword>
<evidence type="ECO:0000256" key="10">
    <source>
        <dbReference type="SAM" id="MobiDB-lite"/>
    </source>
</evidence>
<dbReference type="GO" id="GO:0000139">
    <property type="term" value="C:Golgi membrane"/>
    <property type="evidence" value="ECO:0007669"/>
    <property type="project" value="UniProtKB-SubCell"/>
</dbReference>
<dbReference type="InterPro" id="IPR051076">
    <property type="entry name" value="Golgi_membrane_TVP38/TMEM64"/>
</dbReference>
<keyword evidence="9 11" id="KW-0472">Membrane</keyword>
<comment type="function">
    <text evidence="1">Golgi membrane protein involved in vesicular trafficking and spindle migration.</text>
</comment>
<feature type="domain" description="VTT" evidence="12">
    <location>
        <begin position="127"/>
        <end position="241"/>
    </location>
</feature>
<evidence type="ECO:0000313" key="14">
    <source>
        <dbReference type="Proteomes" id="UP001265746"/>
    </source>
</evidence>
<evidence type="ECO:0000256" key="2">
    <source>
        <dbReference type="ARBA" id="ARBA00004653"/>
    </source>
</evidence>
<evidence type="ECO:0000256" key="6">
    <source>
        <dbReference type="ARBA" id="ARBA00022692"/>
    </source>
</evidence>
<evidence type="ECO:0000256" key="4">
    <source>
        <dbReference type="ARBA" id="ARBA00013533"/>
    </source>
</evidence>
<evidence type="ECO:0000256" key="3">
    <source>
        <dbReference type="ARBA" id="ARBA00008640"/>
    </source>
</evidence>
<proteinExistence type="inferred from homology"/>
<keyword evidence="14" id="KW-1185">Reference proteome</keyword>
<reference evidence="13" key="1">
    <citation type="submission" date="2023-06" db="EMBL/GenBank/DDBJ databases">
        <authorList>
            <person name="Noh H."/>
        </authorList>
    </citation>
    <scope>NUCLEOTIDE SEQUENCE</scope>
    <source>
        <strain evidence="13">DUCC20226</strain>
    </source>
</reference>
<dbReference type="EMBL" id="JAUJFL010000005">
    <property type="protein sequence ID" value="KAK2602283.1"/>
    <property type="molecule type" value="Genomic_DNA"/>
</dbReference>
<keyword evidence="7 11" id="KW-1133">Transmembrane helix</keyword>
<gene>
    <name evidence="13" type="ORF">N8I77_008830</name>
</gene>
<feature type="region of interest" description="Disordered" evidence="10">
    <location>
        <begin position="1"/>
        <end position="49"/>
    </location>
</feature>